<organism evidence="1 2">
    <name type="scientific">Meishania litoralis</name>
    <dbReference type="NCBI Taxonomy" id="3434685"/>
    <lineage>
        <taxon>Bacteria</taxon>
        <taxon>Pseudomonadati</taxon>
        <taxon>Bacteroidota</taxon>
        <taxon>Flavobacteriia</taxon>
        <taxon>Flavobacteriales</taxon>
        <taxon>Flavobacteriaceae</taxon>
        <taxon>Meishania</taxon>
    </lineage>
</organism>
<accession>A0ACC7LMH2</accession>
<dbReference type="EMBL" id="JBHFPV010000006">
    <property type="protein sequence ID" value="MFH6604953.1"/>
    <property type="molecule type" value="Genomic_DNA"/>
</dbReference>
<name>A0ACC7LMH2_9FLAO</name>
<proteinExistence type="predicted"/>
<sequence>MNKIQLENDLTGTLDWQISNPATKREIEGYASKTSIDQGESILLFVNTESDFFSISIYRMGWYNGLGARQIKTIVDLKGTKQPIPLPDPNFGLLECDWKSPYTLETDSEWTSGVYVAKLEENDKGKQSYILFVVRNDKTFHDIVFQLPVTTYQAYNFWGGKSLYNWGSGSNTDWGTVSGEHAKKVSFNRPYACSNNKNAAFGMGAGEFFTNIQPVTTHFFPISSASWDYNMVRWLEKNGYDLGYITNCDTHRNPTALKRTRVLMSHGHDEYWSHEMRVNIEKALGLGVNLAFFSSNTMFWQIRFEPSAITKDHDRTLVCYKDLSDPVSDKFCTVNFRDSPVDNPESKLIGVQHFMDPVDGDIIVSNEAHWIFKGTHLKNGDKIKGLLGYEIDTVTDHSPKNIEILTTSPGKNLLENNYIYIIKQIRQKILRKMNKLTGNSKFVRNIPYILGAVILCSIGYLMDKELGASAIIIFMLFLFLMILLCIIYVHRRVKSQNRSLSTKGSSNMTLYTAENGAKVFSTGSMQWCWGLDDYNVPKLRTSRKHDDAETITRNILSDFLS</sequence>
<evidence type="ECO:0000313" key="1">
    <source>
        <dbReference type="EMBL" id="MFH6604953.1"/>
    </source>
</evidence>
<protein>
    <submittedName>
        <fullName evidence="1">N,N-dimethylformamidase beta subunit family domain-containing protein</fullName>
    </submittedName>
</protein>
<evidence type="ECO:0000313" key="2">
    <source>
        <dbReference type="Proteomes" id="UP001595191"/>
    </source>
</evidence>
<comment type="caution">
    <text evidence="1">The sequence shown here is derived from an EMBL/GenBank/DDBJ whole genome shotgun (WGS) entry which is preliminary data.</text>
</comment>
<dbReference type="Proteomes" id="UP001595191">
    <property type="component" value="Unassembled WGS sequence"/>
</dbReference>
<keyword evidence="2" id="KW-1185">Reference proteome</keyword>
<reference evidence="1" key="1">
    <citation type="submission" date="2024-09" db="EMBL/GenBank/DDBJ databases">
        <authorList>
            <person name="Liu J."/>
        </authorList>
    </citation>
    <scope>NUCLEOTIDE SEQUENCE</scope>
    <source>
        <strain evidence="1">NBU2967</strain>
    </source>
</reference>
<gene>
    <name evidence="1" type="ORF">ACEZ3G_15815</name>
</gene>